<name>A0AAE3LLP8_9BACI</name>
<dbReference type="InterPro" id="IPR039425">
    <property type="entry name" value="RNA_pol_sigma-70-like"/>
</dbReference>
<dbReference type="PANTHER" id="PTHR43133:SF60">
    <property type="entry name" value="RNA POLYMERASE SIGMA FACTOR SIGV"/>
    <property type="match status" value="1"/>
</dbReference>
<protein>
    <submittedName>
        <fullName evidence="6">Sigma-70 family RNA polymerase sigma factor</fullName>
    </submittedName>
</protein>
<dbReference type="PROSITE" id="PS51819">
    <property type="entry name" value="VOC"/>
    <property type="match status" value="1"/>
</dbReference>
<keyword evidence="4" id="KW-0804">Transcription</keyword>
<sequence length="325" mass="37606">MNWTDDVLVHKSLQGNYDAYAELVHRYSNLVYGLALSRTRDSYISEDIAQEVFVKAWMKLPQLSEGEKFSHWIMKITKNQCTDFFRKKNQHTLMENFPENNKVDDSNSIQAMVWEALQQIEEKYRIVIVMNYISGYTAKEIGNLLQLSSSAIESRLRRGKEKLKKELLIEMSESFGGKRVREEFAEEVMWRIVPRIATIEIPVTNLPKSIAWYSKLLGLKAVYQDENSCMLHLQGSSRIGVPTIYLVKTEDERRLLFKNTFTGIIHSVIDFYIDDLERFHHYLQQEGVKVTNLNYFPGTKQGGFGFEDPDGNLLSATNVTHSGQI</sequence>
<dbReference type="EMBL" id="JAOUSF010000001">
    <property type="protein sequence ID" value="MCU9612595.1"/>
    <property type="molecule type" value="Genomic_DNA"/>
</dbReference>
<dbReference type="NCBIfam" id="TIGR02937">
    <property type="entry name" value="sigma70-ECF"/>
    <property type="match status" value="1"/>
</dbReference>
<evidence type="ECO:0000259" key="5">
    <source>
        <dbReference type="PROSITE" id="PS51819"/>
    </source>
</evidence>
<dbReference type="CDD" id="cd06171">
    <property type="entry name" value="Sigma70_r4"/>
    <property type="match status" value="1"/>
</dbReference>
<comment type="similarity">
    <text evidence="1">Belongs to the sigma-70 factor family. ECF subfamily.</text>
</comment>
<comment type="caution">
    <text evidence="6">The sequence shown here is derived from an EMBL/GenBank/DDBJ whole genome shotgun (WGS) entry which is preliminary data.</text>
</comment>
<dbReference type="InterPro" id="IPR007627">
    <property type="entry name" value="RNA_pol_sigma70_r2"/>
</dbReference>
<dbReference type="InterPro" id="IPR037523">
    <property type="entry name" value="VOC_core"/>
</dbReference>
<dbReference type="InterPro" id="IPR036388">
    <property type="entry name" value="WH-like_DNA-bd_sf"/>
</dbReference>
<evidence type="ECO:0000256" key="2">
    <source>
        <dbReference type="ARBA" id="ARBA00023015"/>
    </source>
</evidence>
<evidence type="ECO:0000313" key="6">
    <source>
        <dbReference type="EMBL" id="MCU9612595.1"/>
    </source>
</evidence>
<proteinExistence type="inferred from homology"/>
<keyword evidence="3" id="KW-0731">Sigma factor</keyword>
<evidence type="ECO:0000256" key="1">
    <source>
        <dbReference type="ARBA" id="ARBA00010641"/>
    </source>
</evidence>
<evidence type="ECO:0000313" key="7">
    <source>
        <dbReference type="Proteomes" id="UP001209318"/>
    </source>
</evidence>
<dbReference type="GO" id="GO:0006352">
    <property type="term" value="P:DNA-templated transcription initiation"/>
    <property type="evidence" value="ECO:0007669"/>
    <property type="project" value="InterPro"/>
</dbReference>
<keyword evidence="2" id="KW-0805">Transcription regulation</keyword>
<dbReference type="Gene3D" id="1.10.1740.10">
    <property type="match status" value="1"/>
</dbReference>
<dbReference type="GO" id="GO:0016987">
    <property type="term" value="F:sigma factor activity"/>
    <property type="evidence" value="ECO:0007669"/>
    <property type="project" value="UniProtKB-KW"/>
</dbReference>
<dbReference type="InterPro" id="IPR013249">
    <property type="entry name" value="RNA_pol_sigma70_r4_t2"/>
</dbReference>
<organism evidence="6 7">
    <name type="scientific">Perspicuibacillus lycopersici</name>
    <dbReference type="NCBI Taxonomy" id="1325689"/>
    <lineage>
        <taxon>Bacteria</taxon>
        <taxon>Bacillati</taxon>
        <taxon>Bacillota</taxon>
        <taxon>Bacilli</taxon>
        <taxon>Bacillales</taxon>
        <taxon>Bacillaceae</taxon>
        <taxon>Perspicuibacillus</taxon>
    </lineage>
</organism>
<dbReference type="PANTHER" id="PTHR43133">
    <property type="entry name" value="RNA POLYMERASE ECF-TYPE SIGMA FACTO"/>
    <property type="match status" value="1"/>
</dbReference>
<dbReference type="Gene3D" id="3.10.180.10">
    <property type="entry name" value="2,3-Dihydroxybiphenyl 1,2-Dioxygenase, domain 1"/>
    <property type="match status" value="1"/>
</dbReference>
<evidence type="ECO:0000256" key="3">
    <source>
        <dbReference type="ARBA" id="ARBA00023082"/>
    </source>
</evidence>
<dbReference type="GO" id="GO:0003677">
    <property type="term" value="F:DNA binding"/>
    <property type="evidence" value="ECO:0007669"/>
    <property type="project" value="InterPro"/>
</dbReference>
<dbReference type="SUPFAM" id="SSF88659">
    <property type="entry name" value="Sigma3 and sigma4 domains of RNA polymerase sigma factors"/>
    <property type="match status" value="1"/>
</dbReference>
<dbReference type="CDD" id="cd06587">
    <property type="entry name" value="VOC"/>
    <property type="match status" value="1"/>
</dbReference>
<dbReference type="InterPro" id="IPR004360">
    <property type="entry name" value="Glyas_Fos-R_dOase_dom"/>
</dbReference>
<dbReference type="RefSeq" id="WP_263071779.1">
    <property type="nucleotide sequence ID" value="NZ_JAOUSF010000001.1"/>
</dbReference>
<reference evidence="6" key="1">
    <citation type="submission" date="2022-10" db="EMBL/GenBank/DDBJ databases">
        <title>Description of Fervidibacillus gen. nov. in the family Fervidibacillaceae fam. nov. with two species, Fervidibacillus albus sp. nov., and Fervidibacillus halotolerans sp. nov., isolated from tidal flat sediments.</title>
        <authorList>
            <person name="Kwon K.K."/>
            <person name="Yang S.-H."/>
        </authorList>
    </citation>
    <scope>NUCLEOTIDE SEQUENCE</scope>
    <source>
        <strain evidence="6">JCM 19140</strain>
    </source>
</reference>
<dbReference type="InterPro" id="IPR013324">
    <property type="entry name" value="RNA_pol_sigma_r3/r4-like"/>
</dbReference>
<dbReference type="Pfam" id="PF08281">
    <property type="entry name" value="Sigma70_r4_2"/>
    <property type="match status" value="1"/>
</dbReference>
<dbReference type="InterPro" id="IPR013325">
    <property type="entry name" value="RNA_pol_sigma_r2"/>
</dbReference>
<keyword evidence="7" id="KW-1185">Reference proteome</keyword>
<dbReference type="Proteomes" id="UP001209318">
    <property type="component" value="Unassembled WGS sequence"/>
</dbReference>
<dbReference type="InterPro" id="IPR029068">
    <property type="entry name" value="Glyas_Bleomycin-R_OHBP_Dase"/>
</dbReference>
<dbReference type="AlphaFoldDB" id="A0AAE3LLP8"/>
<gene>
    <name evidence="6" type="ORF">OEV98_03330</name>
</gene>
<feature type="domain" description="VOC" evidence="5">
    <location>
        <begin position="195"/>
        <end position="319"/>
    </location>
</feature>
<accession>A0AAE3LLP8</accession>
<dbReference type="Pfam" id="PF00903">
    <property type="entry name" value="Glyoxalase"/>
    <property type="match status" value="1"/>
</dbReference>
<dbReference type="Pfam" id="PF04542">
    <property type="entry name" value="Sigma70_r2"/>
    <property type="match status" value="1"/>
</dbReference>
<evidence type="ECO:0000256" key="4">
    <source>
        <dbReference type="ARBA" id="ARBA00023163"/>
    </source>
</evidence>
<dbReference type="SUPFAM" id="SSF54593">
    <property type="entry name" value="Glyoxalase/Bleomycin resistance protein/Dihydroxybiphenyl dioxygenase"/>
    <property type="match status" value="1"/>
</dbReference>
<dbReference type="SUPFAM" id="SSF88946">
    <property type="entry name" value="Sigma2 domain of RNA polymerase sigma factors"/>
    <property type="match status" value="1"/>
</dbReference>
<dbReference type="InterPro" id="IPR014284">
    <property type="entry name" value="RNA_pol_sigma-70_dom"/>
</dbReference>
<dbReference type="Gene3D" id="1.10.10.10">
    <property type="entry name" value="Winged helix-like DNA-binding domain superfamily/Winged helix DNA-binding domain"/>
    <property type="match status" value="1"/>
</dbReference>